<evidence type="ECO:0000313" key="3">
    <source>
        <dbReference type="EMBL" id="APX89086.1"/>
    </source>
</evidence>
<dbReference type="Gene3D" id="3.30.2040.10">
    <property type="entry name" value="PSTPO5379-like domain"/>
    <property type="match status" value="1"/>
</dbReference>
<dbReference type="InterPro" id="IPR038021">
    <property type="entry name" value="Putative_hydro-lyase"/>
</dbReference>
<dbReference type="FunFam" id="3.30.2040.10:FF:000001">
    <property type="entry name" value="D-glutamate cyclase, mitochondrial"/>
    <property type="match status" value="1"/>
</dbReference>
<keyword evidence="2" id="KW-0456">Lyase</keyword>
<gene>
    <name evidence="3" type="ORF">BV394_04590</name>
</gene>
<dbReference type="EMBL" id="CP019124">
    <property type="protein sequence ID" value="APX89086.1"/>
    <property type="molecule type" value="Genomic_DNA"/>
</dbReference>
<sequence length="285" mass="30774">MTTTPSLRSHADLRALDSGALRAVLRAGQYAGTTAGLADGRLQSNIVILPRAQAADFRAFCEANPKPCPLNAITAPGQPAFPGLGRDIDLRSDLPFYHVYRHGVLAERTADITHLWQPDFTGFALGCSFTFERALISAGIPIRHIERGTVVPMYRTGIQTVRRGVFGGPVVMTMRPIRRDRLEEVMQICARFPHAHGTPMHVGDPAGVGLSSLDHPDWGEPVPVAANEIPVFWGCGVTPQVALLEAALPIAITHAPGSMLVTDLDETKVPRPEADTILPTETEET</sequence>
<dbReference type="Gene3D" id="3.40.1640.10">
    <property type="entry name" value="PSTPO5379-like"/>
    <property type="match status" value="1"/>
</dbReference>
<dbReference type="PIRSF" id="PIRSF029755">
    <property type="entry name" value="UCP029755"/>
    <property type="match status" value="1"/>
</dbReference>
<keyword evidence="4" id="KW-1185">Reference proteome</keyword>
<accession>A0A1U7DGI9</accession>
<dbReference type="InterPro" id="IPR009906">
    <property type="entry name" value="D-Glu_cyclase"/>
</dbReference>
<name>A0A1U7DGI9_9RHOB</name>
<evidence type="ECO:0000313" key="4">
    <source>
        <dbReference type="Proteomes" id="UP000187266"/>
    </source>
</evidence>
<dbReference type="Pfam" id="PF07286">
    <property type="entry name" value="D-Glu_cyclase"/>
    <property type="match status" value="1"/>
</dbReference>
<proteinExistence type="inferred from homology"/>
<dbReference type="SUPFAM" id="SSF160920">
    <property type="entry name" value="PSTPO5379-like"/>
    <property type="match status" value="1"/>
</dbReference>
<evidence type="ECO:0000256" key="2">
    <source>
        <dbReference type="ARBA" id="ARBA00023239"/>
    </source>
</evidence>
<accession>A0A2M9DFH0</accession>
<dbReference type="InterPro" id="IPR016938">
    <property type="entry name" value="UPF0317"/>
</dbReference>
<dbReference type="Proteomes" id="UP000187266">
    <property type="component" value="Chromosome"/>
</dbReference>
<evidence type="ECO:0000256" key="1">
    <source>
        <dbReference type="ARBA" id="ARBA00007896"/>
    </source>
</evidence>
<dbReference type="AlphaFoldDB" id="A0A1U7DGI9"/>
<comment type="similarity">
    <text evidence="1">Belongs to the D-glutamate cyclase family.</text>
</comment>
<dbReference type="PANTHER" id="PTHR32022:SF10">
    <property type="entry name" value="D-GLUTAMATE CYCLASE, MITOCHONDRIAL"/>
    <property type="match status" value="1"/>
</dbReference>
<dbReference type="RefSeq" id="WP_076979109.1">
    <property type="nucleotide sequence ID" value="NZ_CP019124.1"/>
</dbReference>
<dbReference type="PANTHER" id="PTHR32022">
    <property type="entry name" value="D-GLUTAMATE CYCLASE, MITOCHONDRIAL"/>
    <property type="match status" value="1"/>
</dbReference>
<reference evidence="3 4" key="1">
    <citation type="submission" date="2017-01" db="EMBL/GenBank/DDBJ databases">
        <title>Genomic analysis of Xuhuaishuia manganoxidans DY6-4.</title>
        <authorList>
            <person name="Wang X."/>
        </authorList>
    </citation>
    <scope>NUCLEOTIDE SEQUENCE [LARGE SCALE GENOMIC DNA]</scope>
    <source>
        <strain evidence="3 4">DY6-4</strain>
    </source>
</reference>
<protein>
    <submittedName>
        <fullName evidence="3">Uncharacterized protein</fullName>
    </submittedName>
</protein>
<dbReference type="STRING" id="1267768.BV394_04590"/>
<dbReference type="GO" id="GO:0016829">
    <property type="term" value="F:lyase activity"/>
    <property type="evidence" value="ECO:0007669"/>
    <property type="project" value="UniProtKB-KW"/>
</dbReference>
<dbReference type="OrthoDB" id="149585at2"/>
<dbReference type="NCBIfam" id="NF003969">
    <property type="entry name" value="PRK05463.1"/>
    <property type="match status" value="1"/>
</dbReference>
<organism evidence="3 4">
    <name type="scientific">Brevirhabdus pacifica</name>
    <dbReference type="NCBI Taxonomy" id="1267768"/>
    <lineage>
        <taxon>Bacteria</taxon>
        <taxon>Pseudomonadati</taxon>
        <taxon>Pseudomonadota</taxon>
        <taxon>Alphaproteobacteria</taxon>
        <taxon>Rhodobacterales</taxon>
        <taxon>Paracoccaceae</taxon>
        <taxon>Brevirhabdus</taxon>
    </lineage>
</organism>